<gene>
    <name evidence="2" type="ORF">niasHT_013519</name>
</gene>
<protein>
    <submittedName>
        <fullName evidence="2">Uncharacterized protein</fullName>
    </submittedName>
</protein>
<evidence type="ECO:0000256" key="1">
    <source>
        <dbReference type="SAM" id="MobiDB-lite"/>
    </source>
</evidence>
<keyword evidence="3" id="KW-1185">Reference proteome</keyword>
<evidence type="ECO:0000313" key="3">
    <source>
        <dbReference type="Proteomes" id="UP001620626"/>
    </source>
</evidence>
<sequence length="455" mass="51664">MEPGGNWVDAAGINETMCRKGSWQPELLSGTEAVEEIGNETIDRRIYHCQVKSDSNPLNGFGCHSMMPRKRKSKTEKEDGRHPAKQGKEQADGERRKAKLGREMMDRESGRERPNWPMDGGGTNEANDERTDRLNAEHSLNNLMLSEQKTESSSPIASPDNISQLCTPSNPSPPQGILSLPEFANSYQLDIISALRGNEHDFLAKAAIADAIRAVQSDEDKMELIDFIASEEHGAIALTLENNACKMFNCSPSELPLVSSNYKTKKHFLSELCELFTTSLCQSIPTLFAMLYPLQHFNPNFQIRKIILRHFRDRVLIRLLANFEFGRELFKEDAQLERVLGHMFGLINIEFCDEIEGNKSFDRIYAKFLGNNEIKKEENEGKKKMGSRKVGMTMVGENNERWQTDDEQRKPKALSNVDEKRMVSLIESTKSANIGRKERARTMPTKNVSFWDDKI</sequence>
<dbReference type="EMBL" id="JBICBT010000458">
    <property type="protein sequence ID" value="KAL3113054.1"/>
    <property type="molecule type" value="Genomic_DNA"/>
</dbReference>
<feature type="region of interest" description="Disordered" evidence="1">
    <location>
        <begin position="147"/>
        <end position="174"/>
    </location>
</feature>
<accession>A0ABD2LCX4</accession>
<reference evidence="2 3" key="1">
    <citation type="submission" date="2024-10" db="EMBL/GenBank/DDBJ databases">
        <authorList>
            <person name="Kim D."/>
        </authorList>
    </citation>
    <scope>NUCLEOTIDE SEQUENCE [LARGE SCALE GENOMIC DNA]</scope>
    <source>
        <strain evidence="2">BH-2024</strain>
    </source>
</reference>
<dbReference type="Proteomes" id="UP001620626">
    <property type="component" value="Unassembled WGS sequence"/>
</dbReference>
<feature type="region of interest" description="Disordered" evidence="1">
    <location>
        <begin position="60"/>
        <end position="128"/>
    </location>
</feature>
<name>A0ABD2LCX4_9BILA</name>
<evidence type="ECO:0000313" key="2">
    <source>
        <dbReference type="EMBL" id="KAL3113054.1"/>
    </source>
</evidence>
<feature type="compositionally biased region" description="Polar residues" evidence="1">
    <location>
        <begin position="147"/>
        <end position="169"/>
    </location>
</feature>
<dbReference type="AlphaFoldDB" id="A0ABD2LCX4"/>
<proteinExistence type="predicted"/>
<organism evidence="2 3">
    <name type="scientific">Heterodera trifolii</name>
    <dbReference type="NCBI Taxonomy" id="157864"/>
    <lineage>
        <taxon>Eukaryota</taxon>
        <taxon>Metazoa</taxon>
        <taxon>Ecdysozoa</taxon>
        <taxon>Nematoda</taxon>
        <taxon>Chromadorea</taxon>
        <taxon>Rhabditida</taxon>
        <taxon>Tylenchina</taxon>
        <taxon>Tylenchomorpha</taxon>
        <taxon>Tylenchoidea</taxon>
        <taxon>Heteroderidae</taxon>
        <taxon>Heteroderinae</taxon>
        <taxon>Heterodera</taxon>
    </lineage>
</organism>
<comment type="caution">
    <text evidence="2">The sequence shown here is derived from an EMBL/GenBank/DDBJ whole genome shotgun (WGS) entry which is preliminary data.</text>
</comment>
<feature type="compositionally biased region" description="Basic and acidic residues" evidence="1">
    <location>
        <begin position="75"/>
        <end position="114"/>
    </location>
</feature>